<feature type="compositionally biased region" description="Polar residues" evidence="1">
    <location>
        <begin position="51"/>
        <end position="70"/>
    </location>
</feature>
<protein>
    <submittedName>
        <fullName evidence="2">Uncharacterized protein</fullName>
    </submittedName>
</protein>
<proteinExistence type="predicted"/>
<feature type="compositionally biased region" description="Polar residues" evidence="1">
    <location>
        <begin position="80"/>
        <end position="90"/>
    </location>
</feature>
<reference evidence="2" key="1">
    <citation type="journal article" date="2020" name="Stud. Mycol.">
        <title>101 Dothideomycetes genomes: a test case for predicting lifestyles and emergence of pathogens.</title>
        <authorList>
            <person name="Haridas S."/>
            <person name="Albert R."/>
            <person name="Binder M."/>
            <person name="Bloem J."/>
            <person name="Labutti K."/>
            <person name="Salamov A."/>
            <person name="Andreopoulos B."/>
            <person name="Baker S."/>
            <person name="Barry K."/>
            <person name="Bills G."/>
            <person name="Bluhm B."/>
            <person name="Cannon C."/>
            <person name="Castanera R."/>
            <person name="Culley D."/>
            <person name="Daum C."/>
            <person name="Ezra D."/>
            <person name="Gonzalez J."/>
            <person name="Henrissat B."/>
            <person name="Kuo A."/>
            <person name="Liang C."/>
            <person name="Lipzen A."/>
            <person name="Lutzoni F."/>
            <person name="Magnuson J."/>
            <person name="Mondo S."/>
            <person name="Nolan M."/>
            <person name="Ohm R."/>
            <person name="Pangilinan J."/>
            <person name="Park H.-J."/>
            <person name="Ramirez L."/>
            <person name="Alfaro M."/>
            <person name="Sun H."/>
            <person name="Tritt A."/>
            <person name="Yoshinaga Y."/>
            <person name="Zwiers L.-H."/>
            <person name="Turgeon B."/>
            <person name="Goodwin S."/>
            <person name="Spatafora J."/>
            <person name="Crous P."/>
            <person name="Grigoriev I."/>
        </authorList>
    </citation>
    <scope>NUCLEOTIDE SEQUENCE</scope>
    <source>
        <strain evidence="2">HMLAC05119</strain>
    </source>
</reference>
<evidence type="ECO:0000313" key="3">
    <source>
        <dbReference type="Proteomes" id="UP000800096"/>
    </source>
</evidence>
<dbReference type="EMBL" id="ML979133">
    <property type="protein sequence ID" value="KAF1919615.1"/>
    <property type="molecule type" value="Genomic_DNA"/>
</dbReference>
<feature type="compositionally biased region" description="Polar residues" evidence="1">
    <location>
        <begin position="104"/>
        <end position="141"/>
    </location>
</feature>
<accession>A0A6A5QV67</accession>
<dbReference type="Proteomes" id="UP000800096">
    <property type="component" value="Unassembled WGS sequence"/>
</dbReference>
<feature type="region of interest" description="Disordered" evidence="1">
    <location>
        <begin position="51"/>
        <end position="188"/>
    </location>
</feature>
<evidence type="ECO:0000256" key="1">
    <source>
        <dbReference type="SAM" id="MobiDB-lite"/>
    </source>
</evidence>
<gene>
    <name evidence="2" type="ORF">BDU57DRAFT_147305</name>
</gene>
<keyword evidence="3" id="KW-1185">Reference proteome</keyword>
<organism evidence="2 3">
    <name type="scientific">Ampelomyces quisqualis</name>
    <name type="common">Powdery mildew agent</name>
    <dbReference type="NCBI Taxonomy" id="50730"/>
    <lineage>
        <taxon>Eukaryota</taxon>
        <taxon>Fungi</taxon>
        <taxon>Dikarya</taxon>
        <taxon>Ascomycota</taxon>
        <taxon>Pezizomycotina</taxon>
        <taxon>Dothideomycetes</taxon>
        <taxon>Pleosporomycetidae</taxon>
        <taxon>Pleosporales</taxon>
        <taxon>Pleosporineae</taxon>
        <taxon>Phaeosphaeriaceae</taxon>
        <taxon>Ampelomyces</taxon>
    </lineage>
</organism>
<feature type="compositionally biased region" description="Low complexity" evidence="1">
    <location>
        <begin position="142"/>
        <end position="165"/>
    </location>
</feature>
<dbReference type="AlphaFoldDB" id="A0A6A5QV67"/>
<evidence type="ECO:0000313" key="2">
    <source>
        <dbReference type="EMBL" id="KAF1919615.1"/>
    </source>
</evidence>
<sequence>MSSLKFSTSPAETCDVYVVFYLLIHIVVKQVNAPQVPSYIPVTRILRQNSSTYHTRAQTQLRKHATSPSAVLTPRARQPQKYTKASQLLTPNSSSRQPSNPPSTLANSPQTFESPRPSFHSQHYTPHANFPTQETQNQSSHALHPTTHTAPTATQTPRQQPQHHANLPSPARQKKTVITPKVIPNYVF</sequence>
<name>A0A6A5QV67_AMPQU</name>